<dbReference type="Pfam" id="PF00046">
    <property type="entry name" value="Homeodomain"/>
    <property type="match status" value="1"/>
</dbReference>
<dbReference type="AlphaFoldDB" id="A0A6J1CCZ5"/>
<dbReference type="Proteomes" id="UP000504603">
    <property type="component" value="Unplaced"/>
</dbReference>
<evidence type="ECO:0000256" key="3">
    <source>
        <dbReference type="ARBA" id="ARBA00023155"/>
    </source>
</evidence>
<proteinExistence type="predicted"/>
<evidence type="ECO:0000256" key="4">
    <source>
        <dbReference type="ARBA" id="ARBA00023242"/>
    </source>
</evidence>
<feature type="compositionally biased region" description="Low complexity" evidence="7">
    <location>
        <begin position="58"/>
        <end position="67"/>
    </location>
</feature>
<dbReference type="GO" id="GO:0004601">
    <property type="term" value="F:peroxidase activity"/>
    <property type="evidence" value="ECO:0007669"/>
    <property type="project" value="UniProtKB-KW"/>
</dbReference>
<protein>
    <submittedName>
        <fullName evidence="10">Protein OVEREXPRESSOR OF CATIONIC PEROXIDASE 3</fullName>
    </submittedName>
</protein>
<evidence type="ECO:0000256" key="5">
    <source>
        <dbReference type="PROSITE-ProRule" id="PRU00108"/>
    </source>
</evidence>
<evidence type="ECO:0000256" key="7">
    <source>
        <dbReference type="SAM" id="MobiDB-lite"/>
    </source>
</evidence>
<dbReference type="PANTHER" id="PTHR15467">
    <property type="entry name" value="ZINC-FINGERS AND HOMEOBOXES RELATED"/>
    <property type="match status" value="1"/>
</dbReference>
<keyword evidence="2 5" id="KW-0238">DNA-binding</keyword>
<dbReference type="Gene3D" id="1.10.10.60">
    <property type="entry name" value="Homeodomain-like"/>
    <property type="match status" value="1"/>
</dbReference>
<dbReference type="PROSITE" id="PS50071">
    <property type="entry name" value="HOMEOBOX_2"/>
    <property type="match status" value="1"/>
</dbReference>
<gene>
    <name evidence="10" type="primary">LOC111010077</name>
</gene>
<dbReference type="RefSeq" id="XP_022139072.1">
    <property type="nucleotide sequence ID" value="XM_022283380.1"/>
</dbReference>
<dbReference type="InterPro" id="IPR009057">
    <property type="entry name" value="Homeodomain-like_sf"/>
</dbReference>
<reference evidence="10" key="1">
    <citation type="submission" date="2025-08" db="UniProtKB">
        <authorList>
            <consortium name="RefSeq"/>
        </authorList>
    </citation>
    <scope>IDENTIFICATION</scope>
    <source>
        <strain evidence="10">OHB3-1</strain>
    </source>
</reference>
<dbReference type="PANTHER" id="PTHR15467:SF9">
    <property type="entry name" value="HOMEOBOX DOMAIN-CONTAINING PROTEIN"/>
    <property type="match status" value="1"/>
</dbReference>
<dbReference type="InterPro" id="IPR001356">
    <property type="entry name" value="HD"/>
</dbReference>
<evidence type="ECO:0000259" key="8">
    <source>
        <dbReference type="PROSITE" id="PS50071"/>
    </source>
</evidence>
<sequence length="339" mass="38463">MAFSATVKAPEALPCSPSISGRDSFLFRRQFPSNFTLPRRPPSRLTLSLTFARRRNQKSAFSSSSSSSKKKKRNSFPKEARDKEENEEDVDGDALEALFSLLEEDLKNDELSLDDDDGEGDEFSEEDLAKLERELGLALGIDDEEEEEAEEEAEEEVEDLGDKEEVEMTVKLKNWQLRRLASALKKGRRKTSIKSLAAELCLDRAIVLDLLREPPPNLLMLSATLSDTPTPSVPETKTIQTTDEEPIVDTTEEAEVMKGPVHVMQQSWIVQKRLKKVQLETLERVYRRTKRPTNSMISSIVQVTNLPRKRIVKWFEDERAEEGVPDQRLPYDPSAPKSA</sequence>
<comment type="subcellular location">
    <subcellularLocation>
        <location evidence="1 5 6">Nucleus</location>
    </subcellularLocation>
</comment>
<dbReference type="KEGG" id="mcha:111010077"/>
<organism evidence="9 10">
    <name type="scientific">Momordica charantia</name>
    <name type="common">Bitter gourd</name>
    <name type="synonym">Balsam pear</name>
    <dbReference type="NCBI Taxonomy" id="3673"/>
    <lineage>
        <taxon>Eukaryota</taxon>
        <taxon>Viridiplantae</taxon>
        <taxon>Streptophyta</taxon>
        <taxon>Embryophyta</taxon>
        <taxon>Tracheophyta</taxon>
        <taxon>Spermatophyta</taxon>
        <taxon>Magnoliopsida</taxon>
        <taxon>eudicotyledons</taxon>
        <taxon>Gunneridae</taxon>
        <taxon>Pentapetalae</taxon>
        <taxon>rosids</taxon>
        <taxon>fabids</taxon>
        <taxon>Cucurbitales</taxon>
        <taxon>Cucurbitaceae</taxon>
        <taxon>Momordiceae</taxon>
        <taxon>Momordica</taxon>
    </lineage>
</organism>
<name>A0A6J1CCZ5_MOMCH</name>
<dbReference type="CDD" id="cd00086">
    <property type="entry name" value="homeodomain"/>
    <property type="match status" value="1"/>
</dbReference>
<evidence type="ECO:0000256" key="2">
    <source>
        <dbReference type="ARBA" id="ARBA00023125"/>
    </source>
</evidence>
<keyword evidence="10" id="KW-0575">Peroxidase</keyword>
<evidence type="ECO:0000313" key="10">
    <source>
        <dbReference type="RefSeq" id="XP_022139072.1"/>
    </source>
</evidence>
<feature type="region of interest" description="Disordered" evidence="7">
    <location>
        <begin position="142"/>
        <end position="162"/>
    </location>
</feature>
<evidence type="ECO:0000256" key="1">
    <source>
        <dbReference type="ARBA" id="ARBA00004123"/>
    </source>
</evidence>
<keyword evidence="4 5" id="KW-0539">Nucleus</keyword>
<keyword evidence="10" id="KW-0560">Oxidoreductase</keyword>
<dbReference type="GeneID" id="111010077"/>
<feature type="domain" description="Homeobox" evidence="8">
    <location>
        <begin position="278"/>
        <end position="325"/>
    </location>
</feature>
<dbReference type="SMART" id="SM00389">
    <property type="entry name" value="HOX"/>
    <property type="match status" value="1"/>
</dbReference>
<dbReference type="GO" id="GO:0003677">
    <property type="term" value="F:DNA binding"/>
    <property type="evidence" value="ECO:0007669"/>
    <property type="project" value="UniProtKB-UniRule"/>
</dbReference>
<dbReference type="SUPFAM" id="SSF46689">
    <property type="entry name" value="Homeodomain-like"/>
    <property type="match status" value="1"/>
</dbReference>
<evidence type="ECO:0000256" key="6">
    <source>
        <dbReference type="RuleBase" id="RU000682"/>
    </source>
</evidence>
<keyword evidence="3 5" id="KW-0371">Homeobox</keyword>
<dbReference type="OrthoDB" id="514822at2759"/>
<dbReference type="GO" id="GO:0000981">
    <property type="term" value="F:DNA-binding transcription factor activity, RNA polymerase II-specific"/>
    <property type="evidence" value="ECO:0007669"/>
    <property type="project" value="TreeGrafter"/>
</dbReference>
<dbReference type="GO" id="GO:0005634">
    <property type="term" value="C:nucleus"/>
    <property type="evidence" value="ECO:0007669"/>
    <property type="project" value="UniProtKB-SubCell"/>
</dbReference>
<feature type="DNA-binding region" description="Homeobox" evidence="5">
    <location>
        <begin position="280"/>
        <end position="326"/>
    </location>
</feature>
<feature type="region of interest" description="Disordered" evidence="7">
    <location>
        <begin position="319"/>
        <end position="339"/>
    </location>
</feature>
<evidence type="ECO:0000313" key="9">
    <source>
        <dbReference type="Proteomes" id="UP000504603"/>
    </source>
</evidence>
<keyword evidence="9" id="KW-1185">Reference proteome</keyword>
<feature type="region of interest" description="Disordered" evidence="7">
    <location>
        <begin position="55"/>
        <end position="92"/>
    </location>
</feature>
<feature type="region of interest" description="Disordered" evidence="7">
    <location>
        <begin position="1"/>
        <end position="21"/>
    </location>
</feature>
<accession>A0A6J1CCZ5</accession>